<proteinExistence type="predicted"/>
<organism evidence="3 4">
    <name type="scientific">Quillaja saponaria</name>
    <name type="common">Soap bark tree</name>
    <dbReference type="NCBI Taxonomy" id="32244"/>
    <lineage>
        <taxon>Eukaryota</taxon>
        <taxon>Viridiplantae</taxon>
        <taxon>Streptophyta</taxon>
        <taxon>Embryophyta</taxon>
        <taxon>Tracheophyta</taxon>
        <taxon>Spermatophyta</taxon>
        <taxon>Magnoliopsida</taxon>
        <taxon>eudicotyledons</taxon>
        <taxon>Gunneridae</taxon>
        <taxon>Pentapetalae</taxon>
        <taxon>rosids</taxon>
        <taxon>fabids</taxon>
        <taxon>Fabales</taxon>
        <taxon>Quillajaceae</taxon>
        <taxon>Quillaja</taxon>
    </lineage>
</organism>
<sequence>MASTKEEGGDEKPNQNRENGVKATLCKGQLYFSSALKAQARNPRCFGVSRSGIISQDLLKTKERARARNIFQQGGIATSKDPQNLSVNHAKNGGHFKYACLGYSVYFDGKGKESFLASAELPTCAGLEFLVEKVPVNKRAPASTPAPVKVHNKEDKWEAPLPPRQKPAHSVEDDFLSRFTRSATLVALGVARNMYRLGKYVSENIDDILHPDRRRPK</sequence>
<name>A0AAD7PFE3_QUISA</name>
<feature type="domain" description="DUF8204" evidence="2">
    <location>
        <begin position="23"/>
        <end position="130"/>
    </location>
</feature>
<evidence type="ECO:0000259" key="2">
    <source>
        <dbReference type="Pfam" id="PF26631"/>
    </source>
</evidence>
<feature type="region of interest" description="Disordered" evidence="1">
    <location>
        <begin position="141"/>
        <end position="169"/>
    </location>
</feature>
<evidence type="ECO:0000313" key="4">
    <source>
        <dbReference type="Proteomes" id="UP001163823"/>
    </source>
</evidence>
<gene>
    <name evidence="3" type="ORF">O6P43_024833</name>
</gene>
<dbReference type="InterPro" id="IPR058517">
    <property type="entry name" value="DUF8204"/>
</dbReference>
<dbReference type="PANTHER" id="PTHR34566">
    <property type="entry name" value="ALTERED INHERITANCE OF MITOCHONDRIA PROTEIN"/>
    <property type="match status" value="1"/>
</dbReference>
<keyword evidence="4" id="KW-1185">Reference proteome</keyword>
<feature type="region of interest" description="Disordered" evidence="1">
    <location>
        <begin position="1"/>
        <end position="21"/>
    </location>
</feature>
<protein>
    <submittedName>
        <fullName evidence="3">Altered inheritance of mitochondria protein</fullName>
    </submittedName>
</protein>
<comment type="caution">
    <text evidence="3">The sequence shown here is derived from an EMBL/GenBank/DDBJ whole genome shotgun (WGS) entry which is preliminary data.</text>
</comment>
<dbReference type="EMBL" id="JARAOO010000010">
    <property type="protein sequence ID" value="KAJ7953083.1"/>
    <property type="molecule type" value="Genomic_DNA"/>
</dbReference>
<evidence type="ECO:0000313" key="3">
    <source>
        <dbReference type="EMBL" id="KAJ7953082.1"/>
    </source>
</evidence>
<dbReference type="AlphaFoldDB" id="A0AAD7PFE3"/>
<accession>A0AAD7PFE3</accession>
<feature type="compositionally biased region" description="Basic and acidic residues" evidence="1">
    <location>
        <begin position="1"/>
        <end position="15"/>
    </location>
</feature>
<dbReference type="PANTHER" id="PTHR34566:SF2">
    <property type="entry name" value="ALTERED INHERITANCE OF MITOCHONDRIA PROTEIN"/>
    <property type="match status" value="1"/>
</dbReference>
<dbReference type="Proteomes" id="UP001163823">
    <property type="component" value="Chromosome 10"/>
</dbReference>
<evidence type="ECO:0000256" key="1">
    <source>
        <dbReference type="SAM" id="MobiDB-lite"/>
    </source>
</evidence>
<dbReference type="EMBL" id="JARAOO010000010">
    <property type="protein sequence ID" value="KAJ7953082.1"/>
    <property type="molecule type" value="Genomic_DNA"/>
</dbReference>
<dbReference type="KEGG" id="qsa:O6P43_024833"/>
<reference evidence="3" key="1">
    <citation type="journal article" date="2023" name="Science">
        <title>Elucidation of the pathway for biosynthesis of saponin adjuvants from the soapbark tree.</title>
        <authorList>
            <person name="Reed J."/>
            <person name="Orme A."/>
            <person name="El-Demerdash A."/>
            <person name="Owen C."/>
            <person name="Martin L.B.B."/>
            <person name="Misra R.C."/>
            <person name="Kikuchi S."/>
            <person name="Rejzek M."/>
            <person name="Martin A.C."/>
            <person name="Harkess A."/>
            <person name="Leebens-Mack J."/>
            <person name="Louveau T."/>
            <person name="Stephenson M.J."/>
            <person name="Osbourn A."/>
        </authorList>
    </citation>
    <scope>NUCLEOTIDE SEQUENCE</scope>
    <source>
        <strain evidence="3">S10</strain>
    </source>
</reference>
<dbReference type="Pfam" id="PF26631">
    <property type="entry name" value="DUF8204"/>
    <property type="match status" value="1"/>
</dbReference>